<evidence type="ECO:0000256" key="1">
    <source>
        <dbReference type="ARBA" id="ARBA00010209"/>
    </source>
</evidence>
<dbReference type="OrthoDB" id="3354387at2759"/>
<keyword evidence="2" id="KW-0808">Transferase</keyword>
<dbReference type="SFLD" id="SFLDS00036">
    <property type="entry name" value="Aromatic_Prenyltransferase"/>
    <property type="match status" value="1"/>
</dbReference>
<dbReference type="Pfam" id="PF11991">
    <property type="entry name" value="Trp_DMAT"/>
    <property type="match status" value="1"/>
</dbReference>
<sequence length="350" mass="38727">MIPILGPSPGELRSLGLKPLSYMGDDHSPIEFGWVIKGDGKSSIQFSIEPLSHFDGYPSPPQDTVKILKSLGTASCVTSFDSTWADICHDNLKAELFCQENYFFLGGELTQNSAVGKAYYLPGPRARADNCSVEATIGRCMEGLGLGVPWSVVASYIKSQASKHGRLVSDIVAVDCVAPSRNRAKVYVRTLDKSFNAIEQHITLGGILSNDSSVRATVDMLRTLWGLFFPGIGEDEPLPMKHPKMGEWPGFLLYYEMTPRSPTPFPKVYIPVRQYCASDAFIAEAVSNYLVERNLSIGKNYVANIRRLFPHRDLGSRTGIHTYVACCSRPNGPQLYLYLSPEIFAPERVY</sequence>
<protein>
    <submittedName>
        <fullName evidence="3">Aromatic prenyltransferase</fullName>
    </submittedName>
</protein>
<keyword evidence="4" id="KW-1185">Reference proteome</keyword>
<dbReference type="PANTHER" id="PTHR40627">
    <property type="entry name" value="INDOLE PRENYLTRANSFERASE TDIB-RELATED"/>
    <property type="match status" value="1"/>
</dbReference>
<comment type="similarity">
    <text evidence="1">Belongs to the tryptophan dimethylallyltransferase family.</text>
</comment>
<gene>
    <name evidence="3" type="ORF">BDN70DRAFT_930709</name>
</gene>
<evidence type="ECO:0000313" key="3">
    <source>
        <dbReference type="EMBL" id="KAF9481598.1"/>
    </source>
</evidence>
<evidence type="ECO:0000256" key="2">
    <source>
        <dbReference type="ARBA" id="ARBA00022679"/>
    </source>
</evidence>
<dbReference type="EMBL" id="MU155176">
    <property type="protein sequence ID" value="KAF9481598.1"/>
    <property type="molecule type" value="Genomic_DNA"/>
</dbReference>
<comment type="caution">
    <text evidence="3">The sequence shown here is derived from an EMBL/GenBank/DDBJ whole genome shotgun (WGS) entry which is preliminary data.</text>
</comment>
<accession>A0A9P6D3G5</accession>
<dbReference type="InterPro" id="IPR017795">
    <property type="entry name" value="ABBA_NscD-like"/>
</dbReference>
<dbReference type="PANTHER" id="PTHR40627:SF4">
    <property type="entry name" value="PRENYLTRANSFERASE ASQH1-RELATED"/>
    <property type="match status" value="1"/>
</dbReference>
<organism evidence="3 4">
    <name type="scientific">Pholiota conissans</name>
    <dbReference type="NCBI Taxonomy" id="109636"/>
    <lineage>
        <taxon>Eukaryota</taxon>
        <taxon>Fungi</taxon>
        <taxon>Dikarya</taxon>
        <taxon>Basidiomycota</taxon>
        <taxon>Agaricomycotina</taxon>
        <taxon>Agaricomycetes</taxon>
        <taxon>Agaricomycetidae</taxon>
        <taxon>Agaricales</taxon>
        <taxon>Agaricineae</taxon>
        <taxon>Strophariaceae</taxon>
        <taxon>Pholiota</taxon>
    </lineage>
</organism>
<dbReference type="GO" id="GO:0009820">
    <property type="term" value="P:alkaloid metabolic process"/>
    <property type="evidence" value="ECO:0007669"/>
    <property type="project" value="InterPro"/>
</dbReference>
<reference evidence="3" key="1">
    <citation type="submission" date="2020-11" db="EMBL/GenBank/DDBJ databases">
        <authorList>
            <consortium name="DOE Joint Genome Institute"/>
            <person name="Ahrendt S."/>
            <person name="Riley R."/>
            <person name="Andreopoulos W."/>
            <person name="Labutti K."/>
            <person name="Pangilinan J."/>
            <person name="Ruiz-Duenas F.J."/>
            <person name="Barrasa J.M."/>
            <person name="Sanchez-Garcia M."/>
            <person name="Camarero S."/>
            <person name="Miyauchi S."/>
            <person name="Serrano A."/>
            <person name="Linde D."/>
            <person name="Babiker R."/>
            <person name="Drula E."/>
            <person name="Ayuso-Fernandez I."/>
            <person name="Pacheco R."/>
            <person name="Padilla G."/>
            <person name="Ferreira P."/>
            <person name="Barriuso J."/>
            <person name="Kellner H."/>
            <person name="Castanera R."/>
            <person name="Alfaro M."/>
            <person name="Ramirez L."/>
            <person name="Pisabarro A.G."/>
            <person name="Kuo A."/>
            <person name="Tritt A."/>
            <person name="Lipzen A."/>
            <person name="He G."/>
            <person name="Yan M."/>
            <person name="Ng V."/>
            <person name="Cullen D."/>
            <person name="Martin F."/>
            <person name="Rosso M.-N."/>
            <person name="Henrissat B."/>
            <person name="Hibbett D."/>
            <person name="Martinez A.T."/>
            <person name="Grigoriev I.V."/>
        </authorList>
    </citation>
    <scope>NUCLEOTIDE SEQUENCE</scope>
    <source>
        <strain evidence="3">CIRM-BRFM 674</strain>
    </source>
</reference>
<proteinExistence type="inferred from homology"/>
<name>A0A9P6D3G5_9AGAR</name>
<dbReference type="GO" id="GO:0016765">
    <property type="term" value="F:transferase activity, transferring alkyl or aryl (other than methyl) groups"/>
    <property type="evidence" value="ECO:0007669"/>
    <property type="project" value="InterPro"/>
</dbReference>
<dbReference type="AlphaFoldDB" id="A0A9P6D3G5"/>
<dbReference type="NCBIfam" id="TIGR03429">
    <property type="entry name" value="arom_pren_DMATS"/>
    <property type="match status" value="1"/>
</dbReference>
<evidence type="ECO:0000313" key="4">
    <source>
        <dbReference type="Proteomes" id="UP000807469"/>
    </source>
</evidence>
<dbReference type="Proteomes" id="UP000807469">
    <property type="component" value="Unassembled WGS sequence"/>
</dbReference>
<dbReference type="CDD" id="cd13929">
    <property type="entry name" value="PT-DMATS_CymD"/>
    <property type="match status" value="1"/>
</dbReference>
<dbReference type="InterPro" id="IPR033964">
    <property type="entry name" value="ABBA"/>
</dbReference>